<dbReference type="GO" id="GO:0035556">
    <property type="term" value="P:intracellular signal transduction"/>
    <property type="evidence" value="ECO:0007669"/>
    <property type="project" value="InterPro"/>
</dbReference>
<dbReference type="SMART" id="SM00253">
    <property type="entry name" value="SOCS"/>
    <property type="match status" value="1"/>
</dbReference>
<dbReference type="SUPFAM" id="SSF50978">
    <property type="entry name" value="WD40 repeat-like"/>
    <property type="match status" value="1"/>
</dbReference>
<evidence type="ECO:0000313" key="5">
    <source>
        <dbReference type="RefSeq" id="XP_031551031.1"/>
    </source>
</evidence>
<dbReference type="Pfam" id="PF07525">
    <property type="entry name" value="SOCS_box"/>
    <property type="match status" value="1"/>
</dbReference>
<name>A0A6P8H6B3_ACTTE</name>
<dbReference type="AlphaFoldDB" id="A0A6P8H6B3"/>
<dbReference type="GO" id="GO:0000209">
    <property type="term" value="P:protein polyubiquitination"/>
    <property type="evidence" value="ECO:0007669"/>
    <property type="project" value="TreeGrafter"/>
</dbReference>
<dbReference type="InParanoid" id="A0A6P8H6B3"/>
<dbReference type="SMART" id="SM00320">
    <property type="entry name" value="WD40"/>
    <property type="match status" value="5"/>
</dbReference>
<accession>A0A6P8H6B3</accession>
<organism evidence="4 5">
    <name type="scientific">Actinia tenebrosa</name>
    <name type="common">Australian red waratah sea anemone</name>
    <dbReference type="NCBI Taxonomy" id="6105"/>
    <lineage>
        <taxon>Eukaryota</taxon>
        <taxon>Metazoa</taxon>
        <taxon>Cnidaria</taxon>
        <taxon>Anthozoa</taxon>
        <taxon>Hexacorallia</taxon>
        <taxon>Actiniaria</taxon>
        <taxon>Actiniidae</taxon>
        <taxon>Actinia</taxon>
    </lineage>
</organism>
<dbReference type="Gene3D" id="2.130.10.10">
    <property type="entry name" value="YVTN repeat-like/Quinoprotein amine dehydrogenase"/>
    <property type="match status" value="2"/>
</dbReference>
<feature type="domain" description="SOCS box" evidence="3">
    <location>
        <begin position="423"/>
        <end position="458"/>
    </location>
</feature>
<dbReference type="InterPro" id="IPR036036">
    <property type="entry name" value="SOCS_box-like_dom_sf"/>
</dbReference>
<keyword evidence="1" id="KW-0833">Ubl conjugation pathway</keyword>
<dbReference type="Proteomes" id="UP000515163">
    <property type="component" value="Unplaced"/>
</dbReference>
<dbReference type="Pfam" id="PF00400">
    <property type="entry name" value="WD40"/>
    <property type="match status" value="1"/>
</dbReference>
<dbReference type="PANTHER" id="PTHR15622">
    <property type="entry name" value="WD40 REPEAT PROTEIN"/>
    <property type="match status" value="1"/>
</dbReference>
<dbReference type="InterPro" id="IPR015943">
    <property type="entry name" value="WD40/YVTN_repeat-like_dom_sf"/>
</dbReference>
<proteinExistence type="predicted"/>
<dbReference type="PANTHER" id="PTHR15622:SF2">
    <property type="entry name" value="U4_U6 SMALL NUCLEAR RIBONUCLEOPROTEIN PRP4"/>
    <property type="match status" value="1"/>
</dbReference>
<gene>
    <name evidence="5" type="primary">LOC116288387</name>
</gene>
<dbReference type="InterPro" id="IPR001680">
    <property type="entry name" value="WD40_rpt"/>
</dbReference>
<feature type="repeat" description="WD" evidence="2">
    <location>
        <begin position="391"/>
        <end position="417"/>
    </location>
</feature>
<keyword evidence="2" id="KW-0853">WD repeat</keyword>
<reference evidence="5" key="1">
    <citation type="submission" date="2025-08" db="UniProtKB">
        <authorList>
            <consortium name="RefSeq"/>
        </authorList>
    </citation>
    <scope>IDENTIFICATION</scope>
    <source>
        <tissue evidence="5">Tentacle</tissue>
    </source>
</reference>
<protein>
    <submittedName>
        <fullName evidence="5">WD repeat and SOCS box-containing protein 2-like</fullName>
    </submittedName>
</protein>
<dbReference type="InterPro" id="IPR036322">
    <property type="entry name" value="WD40_repeat_dom_sf"/>
</dbReference>
<dbReference type="SMART" id="SM00969">
    <property type="entry name" value="SOCS_box"/>
    <property type="match status" value="1"/>
</dbReference>
<keyword evidence="4" id="KW-1185">Reference proteome</keyword>
<sequence>MGNKVGKSSKKKPCWELNKTTTANLPSRPLRHLRFPSSKWGYLSNSARIVSQLHHRRNGVFDQDRVEYGEEIRCCVFAPDDECTILTTSNPNFGPNVRLEEGLGHFRIFDVPQQRPKKEIITYYSQECDISTDGDLIAFVMNASKGEVAQLKRNRTSPSGVSEKLAKFHPECNGFTGQTMICKFAPDSSALLSAACVDFHTIRETNELRVWSVKSMNLVKSVVLRDLSDFCGFVTSCNFSPDGTLIAFSTSQEQLCVLNSKTLEKVCVLRKRCRGNKCWCVFDPRYKNQVLACCLQDGRIELWHRDQMTLPHPSSGYNDSCVSYTCHKQQRVTSTSRLYSCQYSPDGMYLAIGTSEAKVLLLHPDTLTQIMVLDCKAVSAPTDGMVQSAIIHCISFSKSCQYLAAGYNDSVVRVWQMPMRFDLQHMCRTAILQFVPANRVYALPLPSSLKNYLLYWPQ</sequence>
<dbReference type="CDD" id="cd03717">
    <property type="entry name" value="SOCS_SOCS_like"/>
    <property type="match status" value="1"/>
</dbReference>
<dbReference type="InterPro" id="IPR001496">
    <property type="entry name" value="SOCS_box"/>
</dbReference>
<dbReference type="PROSITE" id="PS50225">
    <property type="entry name" value="SOCS"/>
    <property type="match status" value="1"/>
</dbReference>
<evidence type="ECO:0000256" key="2">
    <source>
        <dbReference type="PROSITE-ProRule" id="PRU00221"/>
    </source>
</evidence>
<dbReference type="OrthoDB" id="2013972at2759"/>
<dbReference type="KEGG" id="aten:116288387"/>
<dbReference type="InterPro" id="IPR051983">
    <property type="entry name" value="WSB_SOCS-box_domain"/>
</dbReference>
<dbReference type="RefSeq" id="XP_031551031.1">
    <property type="nucleotide sequence ID" value="XM_031695171.1"/>
</dbReference>
<evidence type="ECO:0000259" key="3">
    <source>
        <dbReference type="PROSITE" id="PS50225"/>
    </source>
</evidence>
<evidence type="ECO:0000256" key="1">
    <source>
        <dbReference type="ARBA" id="ARBA00022786"/>
    </source>
</evidence>
<dbReference type="SUPFAM" id="SSF158235">
    <property type="entry name" value="SOCS box-like"/>
    <property type="match status" value="1"/>
</dbReference>
<dbReference type="FunCoup" id="A0A6P8H6B3">
    <property type="interactions" value="640"/>
</dbReference>
<dbReference type="GeneID" id="116288387"/>
<evidence type="ECO:0000313" key="4">
    <source>
        <dbReference type="Proteomes" id="UP000515163"/>
    </source>
</evidence>
<dbReference type="Gene3D" id="1.10.750.20">
    <property type="entry name" value="SOCS box"/>
    <property type="match status" value="1"/>
</dbReference>
<dbReference type="PROSITE" id="PS50082">
    <property type="entry name" value="WD_REPEATS_2"/>
    <property type="match status" value="1"/>
</dbReference>